<dbReference type="HOGENOM" id="CLU_775816_0_0_3"/>
<evidence type="ECO:0000313" key="3">
    <source>
        <dbReference type="Proteomes" id="UP000001589"/>
    </source>
</evidence>
<dbReference type="STRING" id="167542.P9515_08291"/>
<dbReference type="AlphaFoldDB" id="A2BW75"/>
<name>A2BW75_PROM5</name>
<reference evidence="2 3" key="1">
    <citation type="journal article" date="2007" name="PLoS Genet.">
        <title>Patterns and implications of gene gain and loss in the evolution of Prochlorococcus.</title>
        <authorList>
            <person name="Kettler G.C."/>
            <person name="Martiny A.C."/>
            <person name="Huang K."/>
            <person name="Zucker J."/>
            <person name="Coleman M.L."/>
            <person name="Rodrigue S."/>
            <person name="Chen F."/>
            <person name="Lapidus A."/>
            <person name="Ferriera S."/>
            <person name="Johnson J."/>
            <person name="Steglich C."/>
            <person name="Church G.M."/>
            <person name="Richardson P."/>
            <person name="Chisholm S.W."/>
        </authorList>
    </citation>
    <scope>NUCLEOTIDE SEQUENCE [LARGE SCALE GENOMIC DNA]</scope>
    <source>
        <strain evidence="2 3">MIT 9515</strain>
    </source>
</reference>
<dbReference type="KEGG" id="pmc:P9515_08291"/>
<dbReference type="EMBL" id="CP000552">
    <property type="protein sequence ID" value="ABM72036.1"/>
    <property type="molecule type" value="Genomic_DNA"/>
</dbReference>
<protein>
    <submittedName>
        <fullName evidence="2">Possible Adenylate cyclase</fullName>
    </submittedName>
</protein>
<dbReference type="eggNOG" id="ENOG503087Z">
    <property type="taxonomic scope" value="Bacteria"/>
</dbReference>
<gene>
    <name evidence="2" type="ordered locus">P9515_08291</name>
</gene>
<feature type="coiled-coil region" evidence="1">
    <location>
        <begin position="305"/>
        <end position="332"/>
    </location>
</feature>
<proteinExistence type="predicted"/>
<evidence type="ECO:0000256" key="1">
    <source>
        <dbReference type="SAM" id="Coils"/>
    </source>
</evidence>
<organism evidence="2 3">
    <name type="scientific">Prochlorococcus marinus (strain MIT 9515)</name>
    <dbReference type="NCBI Taxonomy" id="167542"/>
    <lineage>
        <taxon>Bacteria</taxon>
        <taxon>Bacillati</taxon>
        <taxon>Cyanobacteriota</taxon>
        <taxon>Cyanophyceae</taxon>
        <taxon>Synechococcales</taxon>
        <taxon>Prochlorococcaceae</taxon>
        <taxon>Prochlorococcus</taxon>
    </lineage>
</organism>
<accession>A2BW75</accession>
<keyword evidence="1" id="KW-0175">Coiled coil</keyword>
<sequence>MKIQLDRAEVKKDILLKNIYKEYEIYFRIVRKSILSSTEKGIFGLYSDLSLRNSDKEYKNLELINFLNNDISFLIQSKLPLLTIEQLKLIDNSETQIHLINKKALKELLKLKKSKTVNFDYETELITKESIEFNCSNKLNSYQYYESINDDEFSSVNLDENDCLNYYSKQPSIKDLEDEKHIIDSVLELIEGTKEKNIINPKNFNDQENDVSLYSDNLNLFEKVDKGFNQFLVDLSYKVNSELFKIKLIQKNISEDIFKFLSNNHNLIKHPHPFVISYDLNPSNFTEFNNKSGNISLFNISDIELEFHNLELSICRNNINELKNKFRLLNKKHLYWKNKELYLKNLK</sequence>
<evidence type="ECO:0000313" key="2">
    <source>
        <dbReference type="EMBL" id="ABM72036.1"/>
    </source>
</evidence>
<dbReference type="Proteomes" id="UP000001589">
    <property type="component" value="Chromosome"/>
</dbReference>